<dbReference type="AlphaFoldDB" id="A0A931B519"/>
<feature type="chain" id="PRO_5038514157" evidence="2">
    <location>
        <begin position="26"/>
        <end position="203"/>
    </location>
</feature>
<gene>
    <name evidence="3" type="ORF">I2501_20855</name>
</gene>
<feature type="compositionally biased region" description="Basic and acidic residues" evidence="1">
    <location>
        <begin position="194"/>
        <end position="203"/>
    </location>
</feature>
<dbReference type="Proteomes" id="UP000657385">
    <property type="component" value="Unassembled WGS sequence"/>
</dbReference>
<evidence type="ECO:0000313" key="4">
    <source>
        <dbReference type="Proteomes" id="UP000657385"/>
    </source>
</evidence>
<keyword evidence="4" id="KW-1185">Reference proteome</keyword>
<dbReference type="EMBL" id="JADPRT010000008">
    <property type="protein sequence ID" value="MBF9070479.1"/>
    <property type="molecule type" value="Genomic_DNA"/>
</dbReference>
<sequence length="203" mass="21133">MNTNGKPLNAAGVAALVLAAAPLLGGCGSVGHDVTSEQVTLTAPQAHTEIDKIYAETFTSITPSLKWRDGWPQVNPNVSGLTGQADGTATVSEDRYNLTIVAADKRPTLLAALAKSWQHLGFSVTSDVSAPIPRVDATEGGGTRASVQVMPSGVVDFTVVVGNIKDPGIGKENALFGPEPPQPTDANGAPDVTPKYEDPYWSR</sequence>
<dbReference type="PROSITE" id="PS51257">
    <property type="entry name" value="PROKAR_LIPOPROTEIN"/>
    <property type="match status" value="1"/>
</dbReference>
<feature type="region of interest" description="Disordered" evidence="1">
    <location>
        <begin position="170"/>
        <end position="203"/>
    </location>
</feature>
<evidence type="ECO:0000256" key="2">
    <source>
        <dbReference type="SAM" id="SignalP"/>
    </source>
</evidence>
<feature type="signal peptide" evidence="2">
    <location>
        <begin position="1"/>
        <end position="25"/>
    </location>
</feature>
<comment type="caution">
    <text evidence="3">The sequence shown here is derived from an EMBL/GenBank/DDBJ whole genome shotgun (WGS) entry which is preliminary data.</text>
</comment>
<dbReference type="RefSeq" id="WP_196195646.1">
    <property type="nucleotide sequence ID" value="NZ_JADPRT010000008.1"/>
</dbReference>
<protein>
    <submittedName>
        <fullName evidence="3">Uncharacterized protein</fullName>
    </submittedName>
</protein>
<reference evidence="3" key="1">
    <citation type="submission" date="2020-11" db="EMBL/GenBank/DDBJ databases">
        <title>Isolation and identification of active actinomycetes.</title>
        <authorList>
            <person name="Yu B."/>
        </authorList>
    </citation>
    <scope>NUCLEOTIDE SEQUENCE</scope>
    <source>
        <strain evidence="3">NEAU-YB345</strain>
    </source>
</reference>
<evidence type="ECO:0000313" key="3">
    <source>
        <dbReference type="EMBL" id="MBF9070479.1"/>
    </source>
</evidence>
<accession>A0A931B519</accession>
<evidence type="ECO:0000256" key="1">
    <source>
        <dbReference type="SAM" id="MobiDB-lite"/>
    </source>
</evidence>
<proteinExistence type="predicted"/>
<keyword evidence="2" id="KW-0732">Signal</keyword>
<organism evidence="3 4">
    <name type="scientific">Streptacidiphilus fuscans</name>
    <dbReference type="NCBI Taxonomy" id="2789292"/>
    <lineage>
        <taxon>Bacteria</taxon>
        <taxon>Bacillati</taxon>
        <taxon>Actinomycetota</taxon>
        <taxon>Actinomycetes</taxon>
        <taxon>Kitasatosporales</taxon>
        <taxon>Streptomycetaceae</taxon>
        <taxon>Streptacidiphilus</taxon>
    </lineage>
</organism>
<name>A0A931B519_9ACTN</name>